<gene>
    <name evidence="2" type="ORF">AMD01_10235</name>
</gene>
<evidence type="ECO:0000259" key="1">
    <source>
        <dbReference type="Pfam" id="PF03551"/>
    </source>
</evidence>
<name>A0A0M0L575_9BACI</name>
<dbReference type="Pfam" id="PF03551">
    <property type="entry name" value="PadR"/>
    <property type="match status" value="1"/>
</dbReference>
<dbReference type="PATRIC" id="fig|284581.3.peg.2137"/>
<dbReference type="SUPFAM" id="SSF46785">
    <property type="entry name" value="Winged helix' DNA-binding domain"/>
    <property type="match status" value="1"/>
</dbReference>
<dbReference type="EMBL" id="LILC01000013">
    <property type="protein sequence ID" value="KOO46230.1"/>
    <property type="molecule type" value="Genomic_DNA"/>
</dbReference>
<accession>A0A0M0L575</accession>
<proteinExistence type="predicted"/>
<dbReference type="OrthoDB" id="2440228at2"/>
<feature type="domain" description="Transcription regulator PadR N-terminal" evidence="1">
    <location>
        <begin position="48"/>
        <end position="114"/>
    </location>
</feature>
<keyword evidence="3" id="KW-1185">Reference proteome</keyword>
<reference evidence="3" key="1">
    <citation type="submission" date="2015-08" db="EMBL/GenBank/DDBJ databases">
        <title>Fjat-14210 dsm16467.</title>
        <authorList>
            <person name="Liu B."/>
            <person name="Wang J."/>
            <person name="Zhu Y."/>
            <person name="Liu G."/>
            <person name="Chen Q."/>
            <person name="Chen Z."/>
            <person name="Lan J."/>
            <person name="Che J."/>
            <person name="Ge C."/>
            <person name="Shi H."/>
            <person name="Pan Z."/>
            <person name="Liu X."/>
        </authorList>
    </citation>
    <scope>NUCLEOTIDE SEQUENCE [LARGE SCALE GENOMIC DNA]</scope>
    <source>
        <strain evidence="3">DSM 16467</strain>
    </source>
</reference>
<dbReference type="RefSeq" id="WP_053401300.1">
    <property type="nucleotide sequence ID" value="NZ_LILC01000013.1"/>
</dbReference>
<evidence type="ECO:0000313" key="3">
    <source>
        <dbReference type="Proteomes" id="UP000037558"/>
    </source>
</evidence>
<dbReference type="NCBIfam" id="NF006931">
    <property type="entry name" value="PRK09416.1"/>
    <property type="match status" value="1"/>
</dbReference>
<dbReference type="InterPro" id="IPR036388">
    <property type="entry name" value="WH-like_DNA-bd_sf"/>
</dbReference>
<dbReference type="InterPro" id="IPR036390">
    <property type="entry name" value="WH_DNA-bd_sf"/>
</dbReference>
<protein>
    <recommendedName>
        <fullName evidence="1">Transcription regulator PadR N-terminal domain-containing protein</fullName>
    </recommendedName>
</protein>
<dbReference type="InterPro" id="IPR005149">
    <property type="entry name" value="Tscrpt_reg_PadR_N"/>
</dbReference>
<evidence type="ECO:0000313" key="2">
    <source>
        <dbReference type="EMBL" id="KOO46230.1"/>
    </source>
</evidence>
<dbReference type="Proteomes" id="UP000037558">
    <property type="component" value="Unassembled WGS sequence"/>
</dbReference>
<dbReference type="Gene3D" id="1.10.10.10">
    <property type="entry name" value="Winged helix-like DNA-binding domain superfamily/Winged helix DNA-binding domain"/>
    <property type="match status" value="1"/>
</dbReference>
<comment type="caution">
    <text evidence="2">The sequence shown here is derived from an EMBL/GenBank/DDBJ whole genome shotgun (WGS) entry which is preliminary data.</text>
</comment>
<sequence>MENRLKKLKKSIDHSEYSKLTFTNDHKRNVMNRIRQTEERDEDILLAVLQLLAEPKTGFELTQRLRSRGIKKFEEDEGALYTLLHSIELKNWVGSTWNDHKQKEYYLQSKGKKIVKKAEHPTKALNLMALLER</sequence>
<dbReference type="STRING" id="284581.AMD01_10235"/>
<dbReference type="AlphaFoldDB" id="A0A0M0L575"/>
<organism evidence="2 3">
    <name type="scientific">Priestia koreensis</name>
    <dbReference type="NCBI Taxonomy" id="284581"/>
    <lineage>
        <taxon>Bacteria</taxon>
        <taxon>Bacillati</taxon>
        <taxon>Bacillota</taxon>
        <taxon>Bacilli</taxon>
        <taxon>Bacillales</taxon>
        <taxon>Bacillaceae</taxon>
        <taxon>Priestia</taxon>
    </lineage>
</organism>